<dbReference type="InterPro" id="IPR036513">
    <property type="entry name" value="STAS_dom_sf"/>
</dbReference>
<feature type="transmembrane region" description="Helical" evidence="5">
    <location>
        <begin position="197"/>
        <end position="213"/>
    </location>
</feature>
<gene>
    <name evidence="8" type="ORF">IQ249_21635</name>
</gene>
<dbReference type="Proteomes" id="UP000654482">
    <property type="component" value="Unassembled WGS sequence"/>
</dbReference>
<sequence length="749" mass="81151">MTQQATFQSNLSQFISSLTEAFQPNLLIPSLIAGLVTGAIGTIRGISYAALIFSGTLSTHLSNGVGMAVLSTAIINIVVALTSGLPGMIATPLAAPTAILAIMAGAIAQKMATHATPEAIYLTVASAIALSSLLTGLFLLLLGKFKLGDAIRFIPYPVVGGFMAGTGWLLVDGFFQVTTDLPLTLSNLSPLLNSNLLWQWLSGAIFAVLLLGISNRFKHYFVIPGTLLAFVGIFYLALFLTHTPIVEARTEGWLLGPFPEGGLWQPLDITAFDRVSWSAIFAQTSSIATLMLVCLLSLVLSNSGIELVVGRDIDLNNELQSIGFACLSAGLGSGMVGNQALPSTLLVHDIGGKSRLTGIFAAIPCLAVLLLGSSFLSFLPKPVLGALLLYLGLSLLVQWLYKAWFKLPLADYLIVVAILVAINIWGFLQGIVVGFVFAVVLFMYRYSQVNVAPIEASGAIARSNVQRNSTQQNSLQTQGEQIYILELQGFLFFGTANYLLNRARSRVEQHPQNPLRFILIDFRQVTGLDSSAVLSFDKILKIARKHSLTLIFTNLSPTFQSQLVLGGVLPKNNEETCCKIFPDIDRGLEWCENQVLEAISCIEPSLSLSQQLSQIFLEASQVSEFMTYLEPQTIDAGCTVFHQGEPSDHLYFLESGQVSVLLDLPNQQTKRLQTVCEGNILGEMRFYDKPSLSTSVVADTSTSLYGLSKTAFSQMKAEAPALAVQLEAYIVRVLCDSLARREQQLQVMN</sequence>
<dbReference type="InterPro" id="IPR000595">
    <property type="entry name" value="cNMP-bd_dom"/>
</dbReference>
<comment type="subcellular location">
    <subcellularLocation>
        <location evidence="1">Membrane</location>
        <topology evidence="1">Multi-pass membrane protein</topology>
    </subcellularLocation>
</comment>
<dbReference type="CDD" id="cd00038">
    <property type="entry name" value="CAP_ED"/>
    <property type="match status" value="1"/>
</dbReference>
<dbReference type="Gene3D" id="2.60.120.10">
    <property type="entry name" value="Jelly Rolls"/>
    <property type="match status" value="1"/>
</dbReference>
<proteinExistence type="predicted"/>
<dbReference type="PROSITE" id="PS50801">
    <property type="entry name" value="STAS"/>
    <property type="match status" value="1"/>
</dbReference>
<evidence type="ECO:0000256" key="2">
    <source>
        <dbReference type="ARBA" id="ARBA00022692"/>
    </source>
</evidence>
<dbReference type="Pfam" id="PF00027">
    <property type="entry name" value="cNMP_binding"/>
    <property type="match status" value="1"/>
</dbReference>
<dbReference type="RefSeq" id="WP_194031580.1">
    <property type="nucleotide sequence ID" value="NZ_JADEWZ010000049.1"/>
</dbReference>
<feature type="transmembrane region" description="Helical" evidence="5">
    <location>
        <begin position="356"/>
        <end position="376"/>
    </location>
</feature>
<evidence type="ECO:0000313" key="8">
    <source>
        <dbReference type="EMBL" id="MBE9118496.1"/>
    </source>
</evidence>
<keyword evidence="9" id="KW-1185">Reference proteome</keyword>
<dbReference type="GO" id="GO:0016020">
    <property type="term" value="C:membrane"/>
    <property type="evidence" value="ECO:0007669"/>
    <property type="project" value="UniProtKB-SubCell"/>
</dbReference>
<dbReference type="PROSITE" id="PS50042">
    <property type="entry name" value="CNMP_BINDING_3"/>
    <property type="match status" value="1"/>
</dbReference>
<feature type="domain" description="Cyclic nucleotide-binding" evidence="6">
    <location>
        <begin position="617"/>
        <end position="715"/>
    </location>
</feature>
<feature type="transmembrane region" description="Helical" evidence="5">
    <location>
        <begin position="220"/>
        <end position="240"/>
    </location>
</feature>
<dbReference type="InterPro" id="IPR002645">
    <property type="entry name" value="STAS_dom"/>
</dbReference>
<dbReference type="PANTHER" id="PTHR43310:SF2">
    <property type="entry name" value="SLC26A_SULP TRANSPORTER DOMAIN-CONTAINING PROTEIN"/>
    <property type="match status" value="1"/>
</dbReference>
<dbReference type="AlphaFoldDB" id="A0A8J7E2H7"/>
<feature type="transmembrane region" description="Helical" evidence="5">
    <location>
        <begin position="154"/>
        <end position="177"/>
    </location>
</feature>
<feature type="transmembrane region" description="Helical" evidence="5">
    <location>
        <begin position="65"/>
        <end position="82"/>
    </location>
</feature>
<dbReference type="Pfam" id="PF01740">
    <property type="entry name" value="STAS"/>
    <property type="match status" value="1"/>
</dbReference>
<dbReference type="CDD" id="cd07042">
    <property type="entry name" value="STAS_SulP_like_sulfate_transporter"/>
    <property type="match status" value="1"/>
</dbReference>
<dbReference type="PANTHER" id="PTHR43310">
    <property type="entry name" value="SULFATE TRANSPORTER YBAR-RELATED"/>
    <property type="match status" value="1"/>
</dbReference>
<evidence type="ECO:0000256" key="3">
    <source>
        <dbReference type="ARBA" id="ARBA00022989"/>
    </source>
</evidence>
<dbReference type="InterPro" id="IPR052706">
    <property type="entry name" value="Membrane-Transporter-like"/>
</dbReference>
<keyword evidence="2 5" id="KW-0812">Transmembrane</keyword>
<dbReference type="SUPFAM" id="SSF51206">
    <property type="entry name" value="cAMP-binding domain-like"/>
    <property type="match status" value="1"/>
</dbReference>
<feature type="transmembrane region" description="Helical" evidence="5">
    <location>
        <begin position="89"/>
        <end position="108"/>
    </location>
</feature>
<dbReference type="InterPro" id="IPR011547">
    <property type="entry name" value="SLC26A/SulP_dom"/>
</dbReference>
<evidence type="ECO:0000259" key="6">
    <source>
        <dbReference type="PROSITE" id="PS50042"/>
    </source>
</evidence>
<dbReference type="Gene3D" id="3.30.750.24">
    <property type="entry name" value="STAS domain"/>
    <property type="match status" value="1"/>
</dbReference>
<dbReference type="InterPro" id="IPR014710">
    <property type="entry name" value="RmlC-like_jellyroll"/>
</dbReference>
<evidence type="ECO:0000256" key="1">
    <source>
        <dbReference type="ARBA" id="ARBA00004141"/>
    </source>
</evidence>
<keyword evidence="4 5" id="KW-0472">Membrane</keyword>
<feature type="transmembrane region" description="Helical" evidence="5">
    <location>
        <begin position="26"/>
        <end position="53"/>
    </location>
</feature>
<dbReference type="SUPFAM" id="SSF52091">
    <property type="entry name" value="SpoIIaa-like"/>
    <property type="match status" value="1"/>
</dbReference>
<evidence type="ECO:0000313" key="9">
    <source>
        <dbReference type="Proteomes" id="UP000654482"/>
    </source>
</evidence>
<feature type="domain" description="STAS" evidence="7">
    <location>
        <begin position="480"/>
        <end position="591"/>
    </location>
</feature>
<accession>A0A8J7E2H7</accession>
<name>A0A8J7E2H7_9CYAN</name>
<keyword evidence="3 5" id="KW-1133">Transmembrane helix</keyword>
<feature type="transmembrane region" description="Helical" evidence="5">
    <location>
        <begin position="413"/>
        <end position="444"/>
    </location>
</feature>
<evidence type="ECO:0000259" key="7">
    <source>
        <dbReference type="PROSITE" id="PS50801"/>
    </source>
</evidence>
<dbReference type="Pfam" id="PF00916">
    <property type="entry name" value="Sulfate_transp"/>
    <property type="match status" value="1"/>
</dbReference>
<dbReference type="InterPro" id="IPR018490">
    <property type="entry name" value="cNMP-bd_dom_sf"/>
</dbReference>
<dbReference type="EMBL" id="JADEWZ010000049">
    <property type="protein sequence ID" value="MBE9118496.1"/>
    <property type="molecule type" value="Genomic_DNA"/>
</dbReference>
<dbReference type="SMART" id="SM00100">
    <property type="entry name" value="cNMP"/>
    <property type="match status" value="1"/>
</dbReference>
<comment type="caution">
    <text evidence="8">The sequence shown here is derived from an EMBL/GenBank/DDBJ whole genome shotgun (WGS) entry which is preliminary data.</text>
</comment>
<feature type="transmembrane region" description="Helical" evidence="5">
    <location>
        <begin position="280"/>
        <end position="301"/>
    </location>
</feature>
<feature type="transmembrane region" description="Helical" evidence="5">
    <location>
        <begin position="382"/>
        <end position="401"/>
    </location>
</feature>
<protein>
    <submittedName>
        <fullName evidence="8">SLC26A/SulP transporter family protein</fullName>
    </submittedName>
</protein>
<organism evidence="8 9">
    <name type="scientific">Lusitaniella coriacea LEGE 07157</name>
    <dbReference type="NCBI Taxonomy" id="945747"/>
    <lineage>
        <taxon>Bacteria</taxon>
        <taxon>Bacillati</taxon>
        <taxon>Cyanobacteriota</taxon>
        <taxon>Cyanophyceae</taxon>
        <taxon>Spirulinales</taxon>
        <taxon>Lusitaniellaceae</taxon>
        <taxon>Lusitaniella</taxon>
    </lineage>
</organism>
<feature type="transmembrane region" description="Helical" evidence="5">
    <location>
        <begin position="120"/>
        <end position="142"/>
    </location>
</feature>
<evidence type="ECO:0000256" key="4">
    <source>
        <dbReference type="ARBA" id="ARBA00023136"/>
    </source>
</evidence>
<evidence type="ECO:0000256" key="5">
    <source>
        <dbReference type="SAM" id="Phobius"/>
    </source>
</evidence>
<reference evidence="8" key="1">
    <citation type="submission" date="2020-10" db="EMBL/GenBank/DDBJ databases">
        <authorList>
            <person name="Castelo-Branco R."/>
            <person name="Eusebio N."/>
            <person name="Adriana R."/>
            <person name="Vieira A."/>
            <person name="Brugerolle De Fraissinette N."/>
            <person name="Rezende De Castro R."/>
            <person name="Schneider M.P."/>
            <person name="Vasconcelos V."/>
            <person name="Leao P.N."/>
        </authorList>
    </citation>
    <scope>NUCLEOTIDE SEQUENCE</scope>
    <source>
        <strain evidence="8">LEGE 07157</strain>
    </source>
</reference>